<dbReference type="InterPro" id="IPR000182">
    <property type="entry name" value="GNAT_dom"/>
</dbReference>
<feature type="domain" description="N-acetyltransferase" evidence="1">
    <location>
        <begin position="85"/>
        <end position="206"/>
    </location>
</feature>
<dbReference type="CDD" id="cd04301">
    <property type="entry name" value="NAT_SF"/>
    <property type="match status" value="1"/>
</dbReference>
<evidence type="ECO:0000313" key="2">
    <source>
        <dbReference type="EMBL" id="CAH0398834.1"/>
    </source>
</evidence>
<proteinExistence type="predicted"/>
<dbReference type="EMBL" id="OU963905">
    <property type="protein sequence ID" value="CAH0398834.1"/>
    <property type="molecule type" value="Genomic_DNA"/>
</dbReference>
<keyword evidence="3" id="KW-1185">Reference proteome</keyword>
<evidence type="ECO:0000259" key="1">
    <source>
        <dbReference type="Pfam" id="PF00583"/>
    </source>
</evidence>
<gene>
    <name evidence="2" type="ORF">CHILSU_LOCUS1959</name>
</gene>
<protein>
    <recommendedName>
        <fullName evidence="1">N-acetyltransferase domain-containing protein</fullName>
    </recommendedName>
</protein>
<dbReference type="Gene3D" id="3.40.630.30">
    <property type="match status" value="1"/>
</dbReference>
<name>A0ABN8ASN3_CHISP</name>
<evidence type="ECO:0000313" key="3">
    <source>
        <dbReference type="Proteomes" id="UP001153292"/>
    </source>
</evidence>
<dbReference type="PANTHER" id="PTHR20905">
    <property type="entry name" value="N-ACETYLTRANSFERASE-RELATED"/>
    <property type="match status" value="1"/>
</dbReference>
<dbReference type="InterPro" id="IPR016181">
    <property type="entry name" value="Acyl_CoA_acyltransferase"/>
</dbReference>
<accession>A0ABN8ASN3</accession>
<organism evidence="2 3">
    <name type="scientific">Chilo suppressalis</name>
    <name type="common">Asiatic rice borer moth</name>
    <dbReference type="NCBI Taxonomy" id="168631"/>
    <lineage>
        <taxon>Eukaryota</taxon>
        <taxon>Metazoa</taxon>
        <taxon>Ecdysozoa</taxon>
        <taxon>Arthropoda</taxon>
        <taxon>Hexapoda</taxon>
        <taxon>Insecta</taxon>
        <taxon>Pterygota</taxon>
        <taxon>Neoptera</taxon>
        <taxon>Endopterygota</taxon>
        <taxon>Lepidoptera</taxon>
        <taxon>Glossata</taxon>
        <taxon>Ditrysia</taxon>
        <taxon>Pyraloidea</taxon>
        <taxon>Crambidae</taxon>
        <taxon>Crambinae</taxon>
        <taxon>Chilo</taxon>
    </lineage>
</organism>
<reference evidence="2" key="1">
    <citation type="submission" date="2021-12" db="EMBL/GenBank/DDBJ databases">
        <authorList>
            <person name="King R."/>
        </authorList>
    </citation>
    <scope>NUCLEOTIDE SEQUENCE</scope>
</reference>
<dbReference type="PANTHER" id="PTHR20905:SF1">
    <property type="entry name" value="AT07410P-RELATED"/>
    <property type="match status" value="1"/>
</dbReference>
<dbReference type="SUPFAM" id="SSF55729">
    <property type="entry name" value="Acyl-CoA N-acyltransferases (Nat)"/>
    <property type="match status" value="1"/>
</dbReference>
<dbReference type="Pfam" id="PF00583">
    <property type="entry name" value="Acetyltransf_1"/>
    <property type="match status" value="1"/>
</dbReference>
<dbReference type="Proteomes" id="UP001153292">
    <property type="component" value="Chromosome 12"/>
</dbReference>
<sequence>MFLKKSSSLLLRILEHQRTEILKFRKCHSLFGVKELLQREKVSNFRILQAKSSDHDMAVELIKRHYLSEHIMVRARRMDLNDRALDEYLISMLKQGNTLYAKTEDGEVAGVCINFASSHVDPRNLRLYAYYRQNPNTKDLLCFIAQLQETPNLWEIFKQPKIFEIKMLTVLPEFRRQGLAVLLAEKSKLQALDQGYKVIRMDCINAHDYKVAERCMLQCIVKFPLHKLRGENVPYIKRGSEFNRCVRVYVDARTQADVPDKNFVKHRQMDLDSLIE</sequence>